<protein>
    <submittedName>
        <fullName evidence="2">Uncharacterized protein</fullName>
    </submittedName>
</protein>
<feature type="compositionally biased region" description="Low complexity" evidence="1">
    <location>
        <begin position="17"/>
        <end position="40"/>
    </location>
</feature>
<feature type="compositionally biased region" description="Polar residues" evidence="1">
    <location>
        <begin position="405"/>
        <end position="415"/>
    </location>
</feature>
<feature type="compositionally biased region" description="Polar residues" evidence="1">
    <location>
        <begin position="41"/>
        <end position="53"/>
    </location>
</feature>
<dbReference type="Pfam" id="PF10295">
    <property type="entry name" value="DUF2406"/>
    <property type="match status" value="1"/>
</dbReference>
<dbReference type="EMBL" id="MU858054">
    <property type="protein sequence ID" value="KAK4218195.1"/>
    <property type="molecule type" value="Genomic_DNA"/>
</dbReference>
<accession>A0AAN6YI91</accession>
<reference evidence="2" key="1">
    <citation type="journal article" date="2023" name="Mol. Phylogenet. Evol.">
        <title>Genome-scale phylogeny and comparative genomics of the fungal order Sordariales.</title>
        <authorList>
            <person name="Hensen N."/>
            <person name="Bonometti L."/>
            <person name="Westerberg I."/>
            <person name="Brannstrom I.O."/>
            <person name="Guillou S."/>
            <person name="Cros-Aarteil S."/>
            <person name="Calhoun S."/>
            <person name="Haridas S."/>
            <person name="Kuo A."/>
            <person name="Mondo S."/>
            <person name="Pangilinan J."/>
            <person name="Riley R."/>
            <person name="LaButti K."/>
            <person name="Andreopoulos B."/>
            <person name="Lipzen A."/>
            <person name="Chen C."/>
            <person name="Yan M."/>
            <person name="Daum C."/>
            <person name="Ng V."/>
            <person name="Clum A."/>
            <person name="Steindorff A."/>
            <person name="Ohm R.A."/>
            <person name="Martin F."/>
            <person name="Silar P."/>
            <person name="Natvig D.O."/>
            <person name="Lalanne C."/>
            <person name="Gautier V."/>
            <person name="Ament-Velasquez S.L."/>
            <person name="Kruys A."/>
            <person name="Hutchinson M.I."/>
            <person name="Powell A.J."/>
            <person name="Barry K."/>
            <person name="Miller A.N."/>
            <person name="Grigoriev I.V."/>
            <person name="Debuchy R."/>
            <person name="Gladieux P."/>
            <person name="Hiltunen Thoren M."/>
            <person name="Johannesson H."/>
        </authorList>
    </citation>
    <scope>NUCLEOTIDE SEQUENCE</scope>
    <source>
        <strain evidence="2">PSN293</strain>
    </source>
</reference>
<proteinExistence type="predicted"/>
<evidence type="ECO:0000313" key="2">
    <source>
        <dbReference type="EMBL" id="KAK4218195.1"/>
    </source>
</evidence>
<dbReference type="AlphaFoldDB" id="A0AAN6YI91"/>
<sequence length="465" mass="51653">MATTNYPQPTPPHQFEQVQPDQQYQQYQQAPPDSQYQYQPRSQYKPQVQSQSTPLPPPAIQTRPPPQSPAQGQSGRTRGFSFRSDKSHGSNSNKIDLHETHLEKEAKRLHTKADPTMAMNEQEPSEIAANSKTSLASLRAMQHKDAFGNPIAEPDRSNPTRSRWERPLDTIRSFEAAIDGNYGNRKSYIRPESEAPWNSRRASYYGNSKLARPSAAQPMPRSLIVSPADGAPARFSHDSFYANRPPSMIYSSRHGSQHDLRQPPGGWSRDSYLDQQQGNFNGGPPPRRYPRANSDMNNYPGYRQQNPNEYSIPSNHRSYETVASASGSGSYAEPAGYQTDPTSSENSSVDRVQAVQKRQPEPVNDYGIGFSQDTEYQPPTFTVGVKGSPVMNGGGTGNQAVAGYPQTNGAVNYGNSAPPAPPHKDRILRKPTTNTNPQPSQQPQQRPAAPDKRKSWFSRRFSKGS</sequence>
<feature type="compositionally biased region" description="Polar residues" evidence="1">
    <location>
        <begin position="339"/>
        <end position="350"/>
    </location>
</feature>
<feature type="compositionally biased region" description="Polar residues" evidence="1">
    <location>
        <begin position="303"/>
        <end position="329"/>
    </location>
</feature>
<feature type="compositionally biased region" description="Low complexity" evidence="1">
    <location>
        <begin position="437"/>
        <end position="448"/>
    </location>
</feature>
<dbReference type="Proteomes" id="UP001301769">
    <property type="component" value="Unassembled WGS sequence"/>
</dbReference>
<feature type="region of interest" description="Disordered" evidence="1">
    <location>
        <begin position="234"/>
        <end position="465"/>
    </location>
</feature>
<feature type="compositionally biased region" description="Basic and acidic residues" evidence="1">
    <location>
        <begin position="153"/>
        <end position="168"/>
    </location>
</feature>
<organism evidence="2 3">
    <name type="scientific">Rhypophila decipiens</name>
    <dbReference type="NCBI Taxonomy" id="261697"/>
    <lineage>
        <taxon>Eukaryota</taxon>
        <taxon>Fungi</taxon>
        <taxon>Dikarya</taxon>
        <taxon>Ascomycota</taxon>
        <taxon>Pezizomycotina</taxon>
        <taxon>Sordariomycetes</taxon>
        <taxon>Sordariomycetidae</taxon>
        <taxon>Sordariales</taxon>
        <taxon>Naviculisporaceae</taxon>
        <taxon>Rhypophila</taxon>
    </lineage>
</organism>
<keyword evidence="3" id="KW-1185">Reference proteome</keyword>
<evidence type="ECO:0000256" key="1">
    <source>
        <dbReference type="SAM" id="MobiDB-lite"/>
    </source>
</evidence>
<gene>
    <name evidence="2" type="ORF">QBC37DRAFT_7461</name>
</gene>
<feature type="compositionally biased region" description="Pro residues" evidence="1">
    <location>
        <begin position="54"/>
        <end position="68"/>
    </location>
</feature>
<feature type="compositionally biased region" description="Basic and acidic residues" evidence="1">
    <location>
        <begin position="95"/>
        <end position="113"/>
    </location>
</feature>
<feature type="region of interest" description="Disordered" evidence="1">
    <location>
        <begin position="208"/>
        <end position="227"/>
    </location>
</feature>
<dbReference type="PANTHER" id="PTHR28186:SF1">
    <property type="entry name" value="MEIOTICALLY UP-REGULATED GENE 9 PROTEIN"/>
    <property type="match status" value="1"/>
</dbReference>
<dbReference type="InterPro" id="IPR018809">
    <property type="entry name" value="DUF2406"/>
</dbReference>
<reference evidence="2" key="2">
    <citation type="submission" date="2023-05" db="EMBL/GenBank/DDBJ databases">
        <authorList>
            <consortium name="Lawrence Berkeley National Laboratory"/>
            <person name="Steindorff A."/>
            <person name="Hensen N."/>
            <person name="Bonometti L."/>
            <person name="Westerberg I."/>
            <person name="Brannstrom I.O."/>
            <person name="Guillou S."/>
            <person name="Cros-Aarteil S."/>
            <person name="Calhoun S."/>
            <person name="Haridas S."/>
            <person name="Kuo A."/>
            <person name="Mondo S."/>
            <person name="Pangilinan J."/>
            <person name="Riley R."/>
            <person name="Labutti K."/>
            <person name="Andreopoulos B."/>
            <person name="Lipzen A."/>
            <person name="Chen C."/>
            <person name="Yanf M."/>
            <person name="Daum C."/>
            <person name="Ng V."/>
            <person name="Clum A."/>
            <person name="Ohm R."/>
            <person name="Martin F."/>
            <person name="Silar P."/>
            <person name="Natvig D."/>
            <person name="Lalanne C."/>
            <person name="Gautier V."/>
            <person name="Ament-Velasquez S.L."/>
            <person name="Kruys A."/>
            <person name="Hutchinson M.I."/>
            <person name="Powell A.J."/>
            <person name="Barry K."/>
            <person name="Miller A.N."/>
            <person name="Grigoriev I.V."/>
            <person name="Debuchy R."/>
            <person name="Gladieux P."/>
            <person name="Thoren M.H."/>
            <person name="Johannesson H."/>
        </authorList>
    </citation>
    <scope>NUCLEOTIDE SEQUENCE</scope>
    <source>
        <strain evidence="2">PSN293</strain>
    </source>
</reference>
<comment type="caution">
    <text evidence="2">The sequence shown here is derived from an EMBL/GenBank/DDBJ whole genome shotgun (WGS) entry which is preliminary data.</text>
</comment>
<evidence type="ECO:0000313" key="3">
    <source>
        <dbReference type="Proteomes" id="UP001301769"/>
    </source>
</evidence>
<feature type="compositionally biased region" description="Polar residues" evidence="1">
    <location>
        <begin position="371"/>
        <end position="380"/>
    </location>
</feature>
<dbReference type="PANTHER" id="PTHR28186">
    <property type="entry name" value="MEIOTICALLY UP-REGULATED GENE 9 PROTEIN"/>
    <property type="match status" value="1"/>
</dbReference>
<name>A0AAN6YI91_9PEZI</name>
<feature type="compositionally biased region" description="Basic residues" evidence="1">
    <location>
        <begin position="455"/>
        <end position="465"/>
    </location>
</feature>
<feature type="region of interest" description="Disordered" evidence="1">
    <location>
        <begin position="1"/>
        <end position="129"/>
    </location>
</feature>
<feature type="region of interest" description="Disordered" evidence="1">
    <location>
        <begin position="144"/>
        <end position="168"/>
    </location>
</feature>